<reference evidence="1 2" key="1">
    <citation type="submission" date="2017-08" db="EMBL/GenBank/DDBJ databases">
        <title>A Genome Sequence of Oceanimonas doudoroffii ATCC 27123T.</title>
        <authorList>
            <person name="Brennan M.A."/>
            <person name="Maclea K.S."/>
            <person name="Mcclelland W.D."/>
            <person name="Trachtenberg A.M."/>
        </authorList>
    </citation>
    <scope>NUCLEOTIDE SEQUENCE [LARGE SCALE GENOMIC DNA]</scope>
    <source>
        <strain evidence="1 2">ATCC 27123</strain>
    </source>
</reference>
<keyword evidence="2" id="KW-1185">Reference proteome</keyword>
<comment type="caution">
    <text evidence="1">The sequence shown here is derived from an EMBL/GenBank/DDBJ whole genome shotgun (WGS) entry which is preliminary data.</text>
</comment>
<dbReference type="Proteomes" id="UP000242757">
    <property type="component" value="Unassembled WGS sequence"/>
</dbReference>
<evidence type="ECO:0000313" key="2">
    <source>
        <dbReference type="Proteomes" id="UP000242757"/>
    </source>
</evidence>
<protein>
    <submittedName>
        <fullName evidence="1">Uncharacterized protein</fullName>
    </submittedName>
</protein>
<organism evidence="1 2">
    <name type="scientific">Oceanimonas doudoroffii</name>
    <dbReference type="NCBI Taxonomy" id="84158"/>
    <lineage>
        <taxon>Bacteria</taxon>
        <taxon>Pseudomonadati</taxon>
        <taxon>Pseudomonadota</taxon>
        <taxon>Gammaproteobacteria</taxon>
        <taxon>Aeromonadales</taxon>
        <taxon>Aeromonadaceae</taxon>
        <taxon>Oceanimonas</taxon>
    </lineage>
</organism>
<accession>A0A233RE37</accession>
<name>A0A233RE37_9GAMM</name>
<proteinExistence type="predicted"/>
<dbReference type="EMBL" id="NBIM01000003">
    <property type="protein sequence ID" value="OXY81656.1"/>
    <property type="molecule type" value="Genomic_DNA"/>
</dbReference>
<dbReference type="AlphaFoldDB" id="A0A233RE37"/>
<evidence type="ECO:0000313" key="1">
    <source>
        <dbReference type="EMBL" id="OXY81656.1"/>
    </source>
</evidence>
<gene>
    <name evidence="1" type="ORF">B6S08_11890</name>
</gene>
<sequence>MLERDKKGLQEQMITIIVTLLSEHSLPFRRRAQAACEGTTLLTLLPEFLGRLNAGPFFIRV</sequence>